<evidence type="ECO:0000256" key="7">
    <source>
        <dbReference type="ARBA" id="ARBA00022840"/>
    </source>
</evidence>
<dbReference type="PRINTS" id="PR00980">
    <property type="entry name" value="TRNASYNTHALA"/>
</dbReference>
<feature type="region of interest" description="Disordered" evidence="13">
    <location>
        <begin position="844"/>
        <end position="863"/>
    </location>
</feature>
<dbReference type="GO" id="GO:0000049">
    <property type="term" value="F:tRNA binding"/>
    <property type="evidence" value="ECO:0007669"/>
    <property type="project" value="UniProtKB-KW"/>
</dbReference>
<keyword evidence="6 11" id="KW-0862">Zinc</keyword>
<evidence type="ECO:0000313" key="15">
    <source>
        <dbReference type="EMBL" id="PCI96196.1"/>
    </source>
</evidence>
<feature type="binding site" evidence="11">
    <location>
        <position position="669"/>
    </location>
    <ligand>
        <name>Zn(2+)</name>
        <dbReference type="ChEBI" id="CHEBI:29105"/>
    </ligand>
</feature>
<evidence type="ECO:0000256" key="5">
    <source>
        <dbReference type="ARBA" id="ARBA00022741"/>
    </source>
</evidence>
<comment type="function">
    <text evidence="11">Catalyzes the attachment of alanine to tRNA(Ala) in a two-step reaction: alanine is first activated by ATP to form Ala-AMP and then transferred to the acceptor end of tRNA(Ala). Also edits incorrectly charged Ser-tRNA(Ala) and Gly-tRNA(Ala) via its editing domain.</text>
</comment>
<dbReference type="AlphaFoldDB" id="A0A2A4YN05"/>
<dbReference type="FunFam" id="3.10.310.40:FF:000001">
    <property type="entry name" value="Alanine--tRNA ligase"/>
    <property type="match status" value="1"/>
</dbReference>
<dbReference type="GO" id="GO:0006419">
    <property type="term" value="P:alanyl-tRNA aminoacylation"/>
    <property type="evidence" value="ECO:0007669"/>
    <property type="project" value="UniProtKB-UniRule"/>
</dbReference>
<gene>
    <name evidence="11" type="primary">alaS</name>
    <name evidence="15" type="ORF">COB11_00040</name>
</gene>
<dbReference type="SUPFAM" id="SSF101353">
    <property type="entry name" value="Putative anticodon-binding domain of alanyl-tRNA synthetase (AlaRS)"/>
    <property type="match status" value="1"/>
</dbReference>
<feature type="binding site" evidence="11">
    <location>
        <position position="673"/>
    </location>
    <ligand>
        <name>Zn(2+)</name>
        <dbReference type="ChEBI" id="CHEBI:29105"/>
    </ligand>
</feature>
<dbReference type="Gene3D" id="3.30.54.20">
    <property type="match status" value="1"/>
</dbReference>
<dbReference type="Gene3D" id="3.30.980.10">
    <property type="entry name" value="Threonyl-trna Synthetase, Chain A, domain 2"/>
    <property type="match status" value="1"/>
</dbReference>
<reference evidence="16" key="1">
    <citation type="submission" date="2017-08" db="EMBL/GenBank/DDBJ databases">
        <title>A dynamic microbial community with high functional redundancy inhabits the cold, oxic subseafloor aquifer.</title>
        <authorList>
            <person name="Tully B.J."/>
            <person name="Wheat C.G."/>
            <person name="Glazer B.T."/>
            <person name="Huber J.A."/>
        </authorList>
    </citation>
    <scope>NUCLEOTIDE SEQUENCE [LARGE SCALE GENOMIC DNA]</scope>
</reference>
<dbReference type="GO" id="GO:0008270">
    <property type="term" value="F:zinc ion binding"/>
    <property type="evidence" value="ECO:0007669"/>
    <property type="project" value="UniProtKB-UniRule"/>
</dbReference>
<name>A0A2A4YN05_UNCAE</name>
<organism evidence="15 16">
    <name type="scientific">Aerophobetes bacterium</name>
    <dbReference type="NCBI Taxonomy" id="2030807"/>
    <lineage>
        <taxon>Bacteria</taxon>
        <taxon>Candidatus Aerophobota</taxon>
    </lineage>
</organism>
<protein>
    <recommendedName>
        <fullName evidence="11">Alanine--tRNA ligase</fullName>
        <ecNumber evidence="11">6.1.1.7</ecNumber>
    </recommendedName>
    <alternativeName>
        <fullName evidence="11">Alanyl-tRNA synthetase</fullName>
        <shortName evidence="11">AlaRS</shortName>
    </alternativeName>
</protein>
<evidence type="ECO:0000256" key="3">
    <source>
        <dbReference type="ARBA" id="ARBA00022598"/>
    </source>
</evidence>
<evidence type="ECO:0000256" key="11">
    <source>
        <dbReference type="HAMAP-Rule" id="MF_00036"/>
    </source>
</evidence>
<feature type="coiled-coil region" evidence="12">
    <location>
        <begin position="728"/>
        <end position="755"/>
    </location>
</feature>
<dbReference type="SUPFAM" id="SSF55186">
    <property type="entry name" value="ThrRS/AlaRS common domain"/>
    <property type="match status" value="1"/>
</dbReference>
<comment type="domain">
    <text evidence="11">Consists of three domains; the N-terminal catalytic domain, the editing domain and the C-terminal C-Ala domain. The editing domain removes incorrectly charged amino acids, while the C-Ala domain, along with tRNA(Ala), serves as a bridge to cooperatively bring together the editing and aminoacylation centers thus stimulating deacylation of misacylated tRNAs.</text>
</comment>
<dbReference type="GO" id="GO:0005829">
    <property type="term" value="C:cytosol"/>
    <property type="evidence" value="ECO:0007669"/>
    <property type="project" value="TreeGrafter"/>
</dbReference>
<evidence type="ECO:0000256" key="9">
    <source>
        <dbReference type="ARBA" id="ARBA00022917"/>
    </source>
</evidence>
<keyword evidence="8 11" id="KW-0694">RNA-binding</keyword>
<comment type="similarity">
    <text evidence="1 11">Belongs to the class-II aminoacyl-tRNA synthetase family.</text>
</comment>
<dbReference type="Pfam" id="PF01411">
    <property type="entry name" value="tRNA-synt_2c"/>
    <property type="match status" value="1"/>
</dbReference>
<dbReference type="Pfam" id="PF07973">
    <property type="entry name" value="tRNA_SAD"/>
    <property type="match status" value="1"/>
</dbReference>
<proteinExistence type="inferred from homology"/>
<evidence type="ECO:0000313" key="16">
    <source>
        <dbReference type="Proteomes" id="UP000217838"/>
    </source>
</evidence>
<evidence type="ECO:0000259" key="14">
    <source>
        <dbReference type="PROSITE" id="PS50860"/>
    </source>
</evidence>
<keyword evidence="11" id="KW-0963">Cytoplasm</keyword>
<dbReference type="InterPro" id="IPR009000">
    <property type="entry name" value="Transl_B-barrel_sf"/>
</dbReference>
<dbReference type="PANTHER" id="PTHR11777:SF9">
    <property type="entry name" value="ALANINE--TRNA LIGASE, CYTOPLASMIC"/>
    <property type="match status" value="1"/>
</dbReference>
<dbReference type="GO" id="GO:0004813">
    <property type="term" value="F:alanine-tRNA ligase activity"/>
    <property type="evidence" value="ECO:0007669"/>
    <property type="project" value="UniProtKB-UniRule"/>
</dbReference>
<dbReference type="EMBL" id="NVUU01000001">
    <property type="protein sequence ID" value="PCI96196.1"/>
    <property type="molecule type" value="Genomic_DNA"/>
</dbReference>
<evidence type="ECO:0000256" key="2">
    <source>
        <dbReference type="ARBA" id="ARBA00022555"/>
    </source>
</evidence>
<dbReference type="CDD" id="cd00673">
    <property type="entry name" value="AlaRS_core"/>
    <property type="match status" value="1"/>
</dbReference>
<dbReference type="GO" id="GO:0005524">
    <property type="term" value="F:ATP binding"/>
    <property type="evidence" value="ECO:0007669"/>
    <property type="project" value="UniProtKB-UniRule"/>
</dbReference>
<dbReference type="FunFam" id="3.30.930.10:FF:000004">
    <property type="entry name" value="Alanine--tRNA ligase"/>
    <property type="match status" value="1"/>
</dbReference>
<keyword evidence="9 11" id="KW-0648">Protein biosynthesis</keyword>
<evidence type="ECO:0000256" key="13">
    <source>
        <dbReference type="SAM" id="MobiDB-lite"/>
    </source>
</evidence>
<keyword evidence="4 11" id="KW-0479">Metal-binding</keyword>
<dbReference type="PANTHER" id="PTHR11777">
    <property type="entry name" value="ALANYL-TRNA SYNTHETASE"/>
    <property type="match status" value="1"/>
</dbReference>
<dbReference type="PROSITE" id="PS50860">
    <property type="entry name" value="AA_TRNA_LIGASE_II_ALA"/>
    <property type="match status" value="1"/>
</dbReference>
<keyword evidence="3 11" id="KW-0436">Ligase</keyword>
<dbReference type="InterPro" id="IPR045864">
    <property type="entry name" value="aa-tRNA-synth_II/BPL/LPL"/>
</dbReference>
<comment type="subcellular location">
    <subcellularLocation>
        <location evidence="11">Cytoplasm</location>
    </subcellularLocation>
</comment>
<keyword evidence="7 11" id="KW-0067">ATP-binding</keyword>
<dbReference type="FunFam" id="3.30.980.10:FF:000004">
    <property type="entry name" value="Alanine--tRNA ligase, cytoplasmic"/>
    <property type="match status" value="1"/>
</dbReference>
<dbReference type="Pfam" id="PF02272">
    <property type="entry name" value="DHHA1"/>
    <property type="match status" value="1"/>
</dbReference>
<dbReference type="EC" id="6.1.1.7" evidence="11"/>
<dbReference type="InterPro" id="IPR003156">
    <property type="entry name" value="DHHA1_dom"/>
</dbReference>
<feature type="domain" description="Alanyl-transfer RNA synthetases family profile" evidence="14">
    <location>
        <begin position="1"/>
        <end position="712"/>
    </location>
</feature>
<dbReference type="HAMAP" id="MF_00036_B">
    <property type="entry name" value="Ala_tRNA_synth_B"/>
    <property type="match status" value="1"/>
</dbReference>
<evidence type="ECO:0000256" key="12">
    <source>
        <dbReference type="SAM" id="Coils"/>
    </source>
</evidence>
<keyword evidence="5 11" id="KW-0547">Nucleotide-binding</keyword>
<dbReference type="SUPFAM" id="SSF55681">
    <property type="entry name" value="Class II aaRS and biotin synthetases"/>
    <property type="match status" value="1"/>
</dbReference>
<accession>A0A2A4YN05</accession>
<keyword evidence="10 11" id="KW-0030">Aminoacyl-tRNA synthetase</keyword>
<dbReference type="GO" id="GO:0002161">
    <property type="term" value="F:aminoacyl-tRNA deacylase activity"/>
    <property type="evidence" value="ECO:0007669"/>
    <property type="project" value="TreeGrafter"/>
</dbReference>
<dbReference type="InterPro" id="IPR012947">
    <property type="entry name" value="tRNA_SAD"/>
</dbReference>
<dbReference type="InterPro" id="IPR002318">
    <property type="entry name" value="Ala-tRNA-lgiase_IIc"/>
</dbReference>
<dbReference type="Gene3D" id="3.10.310.40">
    <property type="match status" value="1"/>
</dbReference>
<evidence type="ECO:0000256" key="8">
    <source>
        <dbReference type="ARBA" id="ARBA00022884"/>
    </source>
</evidence>
<comment type="catalytic activity">
    <reaction evidence="11">
        <text>tRNA(Ala) + L-alanine + ATP = L-alanyl-tRNA(Ala) + AMP + diphosphate</text>
        <dbReference type="Rhea" id="RHEA:12540"/>
        <dbReference type="Rhea" id="RHEA-COMP:9657"/>
        <dbReference type="Rhea" id="RHEA-COMP:9923"/>
        <dbReference type="ChEBI" id="CHEBI:30616"/>
        <dbReference type="ChEBI" id="CHEBI:33019"/>
        <dbReference type="ChEBI" id="CHEBI:57972"/>
        <dbReference type="ChEBI" id="CHEBI:78442"/>
        <dbReference type="ChEBI" id="CHEBI:78497"/>
        <dbReference type="ChEBI" id="CHEBI:456215"/>
        <dbReference type="EC" id="6.1.1.7"/>
    </reaction>
</comment>
<dbReference type="InterPro" id="IPR018165">
    <property type="entry name" value="Ala-tRNA-synth_IIc_core"/>
</dbReference>
<evidence type="ECO:0000256" key="6">
    <source>
        <dbReference type="ARBA" id="ARBA00022833"/>
    </source>
</evidence>
<keyword evidence="12" id="KW-0175">Coiled coil</keyword>
<comment type="caution">
    <text evidence="15">The sequence shown here is derived from an EMBL/GenBank/DDBJ whole genome shotgun (WGS) entry which is preliminary data.</text>
</comment>
<feature type="binding site" evidence="11">
    <location>
        <position position="566"/>
    </location>
    <ligand>
        <name>Zn(2+)</name>
        <dbReference type="ChEBI" id="CHEBI:29105"/>
    </ligand>
</feature>
<dbReference type="NCBIfam" id="TIGR00344">
    <property type="entry name" value="alaS"/>
    <property type="match status" value="1"/>
</dbReference>
<evidence type="ECO:0000256" key="1">
    <source>
        <dbReference type="ARBA" id="ARBA00008226"/>
    </source>
</evidence>
<keyword evidence="2 11" id="KW-0820">tRNA-binding</keyword>
<dbReference type="Gene3D" id="3.30.930.10">
    <property type="entry name" value="Bira Bifunctional Protein, Domain 2"/>
    <property type="match status" value="1"/>
</dbReference>
<dbReference type="SMART" id="SM00863">
    <property type="entry name" value="tRNA_SAD"/>
    <property type="match status" value="1"/>
</dbReference>
<dbReference type="Gene3D" id="2.40.30.130">
    <property type="match status" value="1"/>
</dbReference>
<dbReference type="Proteomes" id="UP000217838">
    <property type="component" value="Unassembled WGS sequence"/>
</dbReference>
<evidence type="ECO:0000256" key="10">
    <source>
        <dbReference type="ARBA" id="ARBA00023146"/>
    </source>
</evidence>
<dbReference type="SUPFAM" id="SSF50447">
    <property type="entry name" value="Translation proteins"/>
    <property type="match status" value="1"/>
</dbReference>
<evidence type="ECO:0000256" key="4">
    <source>
        <dbReference type="ARBA" id="ARBA00022723"/>
    </source>
</evidence>
<dbReference type="InterPro" id="IPR050058">
    <property type="entry name" value="Ala-tRNA_ligase"/>
</dbReference>
<dbReference type="InterPro" id="IPR018163">
    <property type="entry name" value="Thr/Ala-tRNA-synth_IIc_edit"/>
</dbReference>
<dbReference type="InterPro" id="IPR018162">
    <property type="entry name" value="Ala-tRNA-ligase_IIc_anticod-bd"/>
</dbReference>
<sequence>MISQKIRKEFLQFFKNNDHKVVPSAPVIPHNDPTLLFINAGMNQFKDVFIGKTPSTYKRATTSQKCVRVGGKHNDLDNVGHTTRHATFFEMLGNFSFGDYFKEKAIDLAYEHTMTSFKFPEDRLIATVYQEDDESYELWKKHLPESRIVRMGKKDNFWMMGDTGPCGPCSELYFDKGERFGSATSPADDPDGERYLEFWNLVFMEFNSGSDGKLTQLPNKSVDTGAGLERIVSLIEGVDSIFQIDIFRELIAEIESVLGAVYEYTDTARAPAFHVIADHMRSLSFAIADGAQPGNVDRGYVLRKILRRAVRYGRKLGANGPFLAKIFPRLLSVMGDDFPELKASKNKICEILTQEEEGFLRTLKRGGNILTTVVQKAESSSKKEISAEDAFKLKDTYGFPLEEILLIAKDSNLKVNLDSYQLLEEAAKERSKKAKESHVLKFEINEFEKFVKKHGPCEFVGYTENEAESTILEIIKEGKPIETLDDSGEAFILLDKSPFYAEKGGQISDVGELRHASAHFKVEETIAPHPDLIIHRGRLVKGCLIAGEPVAAKINLRRREHIENNHSATHLLHYALQKVLGEHIKQAGSLVGSDRLRFDFNHHKSVSPEELREIEDIVNEKINANSPVKTYELSYDKAQKSGEIKQFFGDKYGSTVRVVDIADFSKELCGGTHAPALGRLGLFKILKESSIASGVRRIEALTGKAALNEMHRIEDNMHLLAKKLETPLTKIFEKIDHLLDENKGLKAELKKFRSSKLGALAKELAKEVQKEGDISFIAKVVDIDSKELFSFANTLSGHIKDAIILLGIKSDAKCQLLLKVPDMYFEKGIKANVLMKEISPLIQGSGGGKEGQAQAGGSDPSGLEKAMDKFKQLLKTC</sequence>
<comment type="cofactor">
    <cofactor evidence="11">
        <name>Zn(2+)</name>
        <dbReference type="ChEBI" id="CHEBI:29105"/>
    </cofactor>
    <text evidence="11">Binds 1 zinc ion per subunit.</text>
</comment>
<feature type="binding site" evidence="11">
    <location>
        <position position="570"/>
    </location>
    <ligand>
        <name>Zn(2+)</name>
        <dbReference type="ChEBI" id="CHEBI:29105"/>
    </ligand>
</feature>
<dbReference type="InterPro" id="IPR018164">
    <property type="entry name" value="Ala-tRNA-synth_IIc_N"/>
</dbReference>
<dbReference type="InterPro" id="IPR023033">
    <property type="entry name" value="Ala_tRNA_ligase_euk/bac"/>
</dbReference>